<feature type="compositionally biased region" description="Low complexity" evidence="1">
    <location>
        <begin position="60"/>
        <end position="75"/>
    </location>
</feature>
<dbReference type="AlphaFoldDB" id="A0AAV1XDY7"/>
<dbReference type="PANTHER" id="PTHR33264">
    <property type="entry name" value="EXPRESSED PROTEIN"/>
    <property type="match status" value="1"/>
</dbReference>
<reference evidence="2 3" key="1">
    <citation type="submission" date="2024-03" db="EMBL/GenBank/DDBJ databases">
        <authorList>
            <person name="Martinez-Hernandez J."/>
        </authorList>
    </citation>
    <scope>NUCLEOTIDE SEQUENCE [LARGE SCALE GENOMIC DNA]</scope>
</reference>
<keyword evidence="3" id="KW-1185">Reference proteome</keyword>
<evidence type="ECO:0000313" key="2">
    <source>
        <dbReference type="EMBL" id="CAL0319969.1"/>
    </source>
</evidence>
<gene>
    <name evidence="2" type="ORF">LLUT_LOCUS21029</name>
</gene>
<evidence type="ECO:0000256" key="1">
    <source>
        <dbReference type="SAM" id="MobiDB-lite"/>
    </source>
</evidence>
<dbReference type="EMBL" id="CAXHTB010000014">
    <property type="protein sequence ID" value="CAL0319969.1"/>
    <property type="molecule type" value="Genomic_DNA"/>
</dbReference>
<sequence>MAGGTTVECSAVCCCCYCYYPCVMVHFAVLALYTMPKGLSKKEVMKKRSKRQRSLEENTNKNNNKNMNKNNNNNNIVVFSQQKQ</sequence>
<protein>
    <submittedName>
        <fullName evidence="2">Uncharacterized protein</fullName>
    </submittedName>
</protein>
<evidence type="ECO:0000313" key="3">
    <source>
        <dbReference type="Proteomes" id="UP001497480"/>
    </source>
</evidence>
<dbReference type="PANTHER" id="PTHR33264:SF69">
    <property type="entry name" value="WRKY DOMAIN-CONTAINING PROTEIN"/>
    <property type="match status" value="1"/>
</dbReference>
<proteinExistence type="predicted"/>
<comment type="caution">
    <text evidence="2">The sequence shown here is derived from an EMBL/GenBank/DDBJ whole genome shotgun (WGS) entry which is preliminary data.</text>
</comment>
<organism evidence="2 3">
    <name type="scientific">Lupinus luteus</name>
    <name type="common">European yellow lupine</name>
    <dbReference type="NCBI Taxonomy" id="3873"/>
    <lineage>
        <taxon>Eukaryota</taxon>
        <taxon>Viridiplantae</taxon>
        <taxon>Streptophyta</taxon>
        <taxon>Embryophyta</taxon>
        <taxon>Tracheophyta</taxon>
        <taxon>Spermatophyta</taxon>
        <taxon>Magnoliopsida</taxon>
        <taxon>eudicotyledons</taxon>
        <taxon>Gunneridae</taxon>
        <taxon>Pentapetalae</taxon>
        <taxon>rosids</taxon>
        <taxon>fabids</taxon>
        <taxon>Fabales</taxon>
        <taxon>Fabaceae</taxon>
        <taxon>Papilionoideae</taxon>
        <taxon>50 kb inversion clade</taxon>
        <taxon>genistoids sensu lato</taxon>
        <taxon>core genistoids</taxon>
        <taxon>Genisteae</taxon>
        <taxon>Lupinus</taxon>
    </lineage>
</organism>
<feature type="region of interest" description="Disordered" evidence="1">
    <location>
        <begin position="42"/>
        <end position="84"/>
    </location>
</feature>
<name>A0AAV1XDY7_LUPLU</name>
<accession>A0AAV1XDY7</accession>
<dbReference type="Proteomes" id="UP001497480">
    <property type="component" value="Unassembled WGS sequence"/>
</dbReference>